<dbReference type="EMBL" id="BTSX01000002">
    <property type="protein sequence ID" value="GMS82649.1"/>
    <property type="molecule type" value="Genomic_DNA"/>
</dbReference>
<name>A0AAV5SMT2_9BILA</name>
<evidence type="ECO:0000313" key="1">
    <source>
        <dbReference type="EMBL" id="GMS82649.1"/>
    </source>
</evidence>
<feature type="non-terminal residue" evidence="1">
    <location>
        <position position="65"/>
    </location>
</feature>
<reference evidence="1" key="1">
    <citation type="submission" date="2023-10" db="EMBL/GenBank/DDBJ databases">
        <title>Genome assembly of Pristionchus species.</title>
        <authorList>
            <person name="Yoshida K."/>
            <person name="Sommer R.J."/>
        </authorList>
    </citation>
    <scope>NUCLEOTIDE SEQUENCE</scope>
    <source>
        <strain evidence="1">RS0144</strain>
    </source>
</reference>
<protein>
    <submittedName>
        <fullName evidence="1">Uncharacterized protein</fullName>
    </submittedName>
</protein>
<sequence>TTEDEEESSDDEDTATNSKQVLVTDYVSSDLIKGTIIDCGRFIAHHREGQKRKVRTWNYACDVSY</sequence>
<keyword evidence="2" id="KW-1185">Reference proteome</keyword>
<organism evidence="1 2">
    <name type="scientific">Pristionchus entomophagus</name>
    <dbReference type="NCBI Taxonomy" id="358040"/>
    <lineage>
        <taxon>Eukaryota</taxon>
        <taxon>Metazoa</taxon>
        <taxon>Ecdysozoa</taxon>
        <taxon>Nematoda</taxon>
        <taxon>Chromadorea</taxon>
        <taxon>Rhabditida</taxon>
        <taxon>Rhabditina</taxon>
        <taxon>Diplogasteromorpha</taxon>
        <taxon>Diplogasteroidea</taxon>
        <taxon>Neodiplogasteridae</taxon>
        <taxon>Pristionchus</taxon>
    </lineage>
</organism>
<proteinExistence type="predicted"/>
<evidence type="ECO:0000313" key="2">
    <source>
        <dbReference type="Proteomes" id="UP001432027"/>
    </source>
</evidence>
<gene>
    <name evidence="1" type="ORF">PENTCL1PPCAC_4824</name>
</gene>
<dbReference type="AlphaFoldDB" id="A0AAV5SMT2"/>
<feature type="non-terminal residue" evidence="1">
    <location>
        <position position="1"/>
    </location>
</feature>
<accession>A0AAV5SMT2</accession>
<dbReference type="Proteomes" id="UP001432027">
    <property type="component" value="Unassembled WGS sequence"/>
</dbReference>
<comment type="caution">
    <text evidence="1">The sequence shown here is derived from an EMBL/GenBank/DDBJ whole genome shotgun (WGS) entry which is preliminary data.</text>
</comment>